<protein>
    <submittedName>
        <fullName evidence="2">Uncharacterized protein</fullName>
    </submittedName>
</protein>
<keyword evidence="3" id="KW-1185">Reference proteome</keyword>
<feature type="chain" id="PRO_5017275834" evidence="1">
    <location>
        <begin position="17"/>
        <end position="316"/>
    </location>
</feature>
<comment type="caution">
    <text evidence="2">The sequence shown here is derived from an EMBL/GenBank/DDBJ whole genome shotgun (WGS) entry which is preliminary data.</text>
</comment>
<feature type="signal peptide" evidence="1">
    <location>
        <begin position="1"/>
        <end position="16"/>
    </location>
</feature>
<evidence type="ECO:0000313" key="2">
    <source>
        <dbReference type="EMBL" id="RFN49167.1"/>
    </source>
</evidence>
<organism evidence="2 3">
    <name type="scientific">Fusarium flagelliforme</name>
    <dbReference type="NCBI Taxonomy" id="2675880"/>
    <lineage>
        <taxon>Eukaryota</taxon>
        <taxon>Fungi</taxon>
        <taxon>Dikarya</taxon>
        <taxon>Ascomycota</taxon>
        <taxon>Pezizomycotina</taxon>
        <taxon>Sordariomycetes</taxon>
        <taxon>Hypocreomycetidae</taxon>
        <taxon>Hypocreales</taxon>
        <taxon>Nectriaceae</taxon>
        <taxon>Fusarium</taxon>
        <taxon>Fusarium incarnatum-equiseti species complex</taxon>
    </lineage>
</organism>
<proteinExistence type="predicted"/>
<dbReference type="PANTHER" id="PTHR35332">
    <property type="entry name" value="REGULATION OF ENOLASE PROTEIN 1"/>
    <property type="match status" value="1"/>
</dbReference>
<evidence type="ECO:0000256" key="1">
    <source>
        <dbReference type="SAM" id="SignalP"/>
    </source>
</evidence>
<dbReference type="InterPro" id="IPR009784">
    <property type="entry name" value="DUF1349"/>
</dbReference>
<dbReference type="Gene3D" id="2.60.120.200">
    <property type="match status" value="1"/>
</dbReference>
<evidence type="ECO:0000313" key="3">
    <source>
        <dbReference type="Proteomes" id="UP000265631"/>
    </source>
</evidence>
<sequence length="316" mass="35207">MRLNIVLLAALTTTSAATTIPGTFSLEAPAGTDIWRKPPSTDVWNVPITRTSSGLLSKFQSANVTFWADWTERYDQAGLVLGLRRASVSTKPEDPAQKWVKTGVEYYLGKPQLSTVGCDIWADWSVSAISDTVDPAKGITLMVVRESDENGKSAWVYRLIKDADGNVKEKVPLREICWIFADEHENGGEEWILDISPLVARPASNVTSSLKVDFMDFSAAKENLNTEVKCYSRSRVFYTRQAVNSKKGLFGDEKFILGKSDFDQGQQESDSYGACRVSMHNMSKMAKARRSRDVCKINAIAYKTTAIQARPNKLWQ</sequence>
<dbReference type="PANTHER" id="PTHR35332:SF2">
    <property type="entry name" value="REGULATION OF ENOLASE PROTEIN 1"/>
    <property type="match status" value="1"/>
</dbReference>
<gene>
    <name evidence="2" type="ORF">FIE12Z_6600</name>
</gene>
<dbReference type="AlphaFoldDB" id="A0A395MN21"/>
<dbReference type="Proteomes" id="UP000265631">
    <property type="component" value="Unassembled WGS sequence"/>
</dbReference>
<name>A0A395MN21_9HYPO</name>
<keyword evidence="1" id="KW-0732">Signal</keyword>
<accession>A0A395MN21</accession>
<reference evidence="2 3" key="1">
    <citation type="journal article" date="2018" name="PLoS Pathog.">
        <title>Evolution of structural diversity of trichothecenes, a family of toxins produced by plant pathogenic and entomopathogenic fungi.</title>
        <authorList>
            <person name="Proctor R.H."/>
            <person name="McCormick S.P."/>
            <person name="Kim H.S."/>
            <person name="Cardoza R.E."/>
            <person name="Stanley A.M."/>
            <person name="Lindo L."/>
            <person name="Kelly A."/>
            <person name="Brown D.W."/>
            <person name="Lee T."/>
            <person name="Vaughan M.M."/>
            <person name="Alexander N.J."/>
            <person name="Busman M."/>
            <person name="Gutierrez S."/>
        </authorList>
    </citation>
    <scope>NUCLEOTIDE SEQUENCE [LARGE SCALE GENOMIC DNA]</scope>
    <source>
        <strain evidence="2 3">NRRL 13405</strain>
    </source>
</reference>
<dbReference type="Pfam" id="PF07081">
    <property type="entry name" value="DUF1349"/>
    <property type="match status" value="1"/>
</dbReference>
<dbReference type="EMBL" id="PXXK01000185">
    <property type="protein sequence ID" value="RFN49167.1"/>
    <property type="molecule type" value="Genomic_DNA"/>
</dbReference>